<dbReference type="Proteomes" id="UP001148018">
    <property type="component" value="Unassembled WGS sequence"/>
</dbReference>
<dbReference type="AlphaFoldDB" id="A0A9Q0ETW6"/>
<sequence length="71" mass="8085">MASAMRSYWPENEGPAPMSGVEKDTHEANISVQPHPLCRGRRMDRNCGRKDSMQCKCHEEVTPPPPPHQTW</sequence>
<name>A0A9Q0ETW6_9TELE</name>
<accession>A0A9Q0ETW6</accession>
<reference evidence="2" key="1">
    <citation type="submission" date="2022-07" db="EMBL/GenBank/DDBJ databases">
        <title>Chromosome-level genome of Muraenolepis orangiensis.</title>
        <authorList>
            <person name="Kim J."/>
        </authorList>
    </citation>
    <scope>NUCLEOTIDE SEQUENCE</scope>
    <source>
        <strain evidence="2">KU_S4_2022</strain>
        <tissue evidence="2">Muscle</tissue>
    </source>
</reference>
<evidence type="ECO:0000256" key="1">
    <source>
        <dbReference type="SAM" id="MobiDB-lite"/>
    </source>
</evidence>
<keyword evidence="3" id="KW-1185">Reference proteome</keyword>
<organism evidence="2 3">
    <name type="scientific">Muraenolepis orangiensis</name>
    <name type="common">Patagonian moray cod</name>
    <dbReference type="NCBI Taxonomy" id="630683"/>
    <lineage>
        <taxon>Eukaryota</taxon>
        <taxon>Metazoa</taxon>
        <taxon>Chordata</taxon>
        <taxon>Craniata</taxon>
        <taxon>Vertebrata</taxon>
        <taxon>Euteleostomi</taxon>
        <taxon>Actinopterygii</taxon>
        <taxon>Neopterygii</taxon>
        <taxon>Teleostei</taxon>
        <taxon>Neoteleostei</taxon>
        <taxon>Acanthomorphata</taxon>
        <taxon>Zeiogadaria</taxon>
        <taxon>Gadariae</taxon>
        <taxon>Gadiformes</taxon>
        <taxon>Muraenolepidoidei</taxon>
        <taxon>Muraenolepididae</taxon>
        <taxon>Muraenolepis</taxon>
    </lineage>
</organism>
<protein>
    <submittedName>
        <fullName evidence="2">Uncharacterized protein</fullName>
    </submittedName>
</protein>
<gene>
    <name evidence="2" type="ORF">NHX12_019591</name>
</gene>
<evidence type="ECO:0000313" key="2">
    <source>
        <dbReference type="EMBL" id="KAJ3613341.1"/>
    </source>
</evidence>
<proteinExistence type="predicted"/>
<dbReference type="EMBL" id="JANIIK010000035">
    <property type="protein sequence ID" value="KAJ3613341.1"/>
    <property type="molecule type" value="Genomic_DNA"/>
</dbReference>
<comment type="caution">
    <text evidence="2">The sequence shown here is derived from an EMBL/GenBank/DDBJ whole genome shotgun (WGS) entry which is preliminary data.</text>
</comment>
<feature type="region of interest" description="Disordered" evidence="1">
    <location>
        <begin position="1"/>
        <end position="43"/>
    </location>
</feature>
<evidence type="ECO:0000313" key="3">
    <source>
        <dbReference type="Proteomes" id="UP001148018"/>
    </source>
</evidence>